<dbReference type="PANTHER" id="PTHR22901:SF0">
    <property type="entry name" value="SIALATE O-ACETYLESTERASE"/>
    <property type="match status" value="1"/>
</dbReference>
<dbReference type="Pfam" id="PF03629">
    <property type="entry name" value="SASA"/>
    <property type="match status" value="1"/>
</dbReference>
<evidence type="ECO:0000313" key="8">
    <source>
        <dbReference type="Proteomes" id="UP000285503"/>
    </source>
</evidence>
<accession>A0A3E4NNB4</accession>
<dbReference type="PANTHER" id="PTHR22901">
    <property type="entry name" value="SIALATE O-ACETYLESTERASE"/>
    <property type="match status" value="1"/>
</dbReference>
<evidence type="ECO:0000313" key="4">
    <source>
        <dbReference type="EMBL" id="RHK30073.1"/>
    </source>
</evidence>
<evidence type="ECO:0000313" key="6">
    <source>
        <dbReference type="Proteomes" id="UP000261210"/>
    </source>
</evidence>
<protein>
    <submittedName>
        <fullName evidence="3">Sialate O-acetylesterase</fullName>
    </submittedName>
</protein>
<dbReference type="EMBL" id="QRNE01000001">
    <property type="protein sequence ID" value="RHK30073.1"/>
    <property type="molecule type" value="Genomic_DNA"/>
</dbReference>
<name>A0A3E4NNB4_9BACE</name>
<dbReference type="InterPro" id="IPR039329">
    <property type="entry name" value="SIAE"/>
</dbReference>
<dbReference type="InterPro" id="IPR005181">
    <property type="entry name" value="SASA"/>
</dbReference>
<reference evidence="6 7" key="1">
    <citation type="submission" date="2018-08" db="EMBL/GenBank/DDBJ databases">
        <title>A genome reference for cultivated species of the human gut microbiota.</title>
        <authorList>
            <person name="Zou Y."/>
            <person name="Xue W."/>
            <person name="Luo G."/>
        </authorList>
    </citation>
    <scope>NUCLEOTIDE SEQUENCE [LARGE SCALE GENOMIC DNA]</scope>
    <source>
        <strain evidence="5 7">AF38-2</strain>
        <strain evidence="4 8">AF46-11NS</strain>
        <strain evidence="3 6">TF10-34</strain>
    </source>
</reference>
<comment type="caution">
    <text evidence="3">The sequence shown here is derived from an EMBL/GenBank/DDBJ whole genome shotgun (WGS) entry which is preliminary data.</text>
</comment>
<evidence type="ECO:0000313" key="3">
    <source>
        <dbReference type="EMBL" id="RGK66538.1"/>
    </source>
</evidence>
<sequence length="478" mass="53350">MVLALGLNSITMMGEVRLPAVIADNMVLQRNSEVKLWGKATPGHELSVKPSWAKKAVKTTAENDSTWVVTVSTPEAGGPYSIDFAEGKSTKTVSNVLIGEVWFCTGQSNMEMPLGGFERQPVKDSNDMIARAKKSTPVRMFVADSEDGRWVRQYSKTPKTEMWGKWLENTPENASHTSATAYYFARYLQEVLDVPVGIMISSLGGSQIECWLPREVLAAEFPEKDLKILDNDEPIKVQQTTPSILYNAKVNPLINYGVRGFLWYQGESNRHNADRYADLMAAYARTLRSKFGNGEDMPFYFVEIAPYNYGNPLATDAALLREAQADAVKKIPNSGIASTIDIGNFQFIHPVDKATVGQRLAWLALDNTYGIKGIASRSPQYDRHEVTGDGKMHIFVTETPNNICPMWTDLQGFEIAGEDGVYHQAKAQVIDRPTCIELSSPDVPEPKYARYAFHNFPEYSVYSGYGLPLLPFRTDRSR</sequence>
<dbReference type="SUPFAM" id="SSF52266">
    <property type="entry name" value="SGNH hydrolase"/>
    <property type="match status" value="1"/>
</dbReference>
<evidence type="ECO:0000313" key="7">
    <source>
        <dbReference type="Proteomes" id="UP000284495"/>
    </source>
</evidence>
<dbReference type="EMBL" id="QROO01000038">
    <property type="protein sequence ID" value="RHL33327.1"/>
    <property type="molecule type" value="Genomic_DNA"/>
</dbReference>
<dbReference type="Proteomes" id="UP000261210">
    <property type="component" value="Unassembled WGS sequence"/>
</dbReference>
<feature type="domain" description="Sialate O-acetylesterase" evidence="2">
    <location>
        <begin position="100"/>
        <end position="361"/>
    </location>
</feature>
<evidence type="ECO:0000259" key="2">
    <source>
        <dbReference type="Pfam" id="PF03629"/>
    </source>
</evidence>
<dbReference type="Proteomes" id="UP000285503">
    <property type="component" value="Unassembled WGS sequence"/>
</dbReference>
<evidence type="ECO:0000256" key="1">
    <source>
        <dbReference type="ARBA" id="ARBA00022801"/>
    </source>
</evidence>
<dbReference type="GO" id="GO:0005975">
    <property type="term" value="P:carbohydrate metabolic process"/>
    <property type="evidence" value="ECO:0007669"/>
    <property type="project" value="TreeGrafter"/>
</dbReference>
<gene>
    <name evidence="5" type="ORF">DW027_22515</name>
    <name evidence="4" type="ORF">DW075_00340</name>
    <name evidence="3" type="ORF">DXD03_03475</name>
</gene>
<keyword evidence="1" id="KW-0378">Hydrolase</keyword>
<dbReference type="GO" id="GO:0001681">
    <property type="term" value="F:sialate O-acetylesterase activity"/>
    <property type="evidence" value="ECO:0007669"/>
    <property type="project" value="InterPro"/>
</dbReference>
<proteinExistence type="predicted"/>
<dbReference type="Proteomes" id="UP000284495">
    <property type="component" value="Unassembled WGS sequence"/>
</dbReference>
<organism evidence="3 6">
    <name type="scientific">Bacteroides xylanisolvens</name>
    <dbReference type="NCBI Taxonomy" id="371601"/>
    <lineage>
        <taxon>Bacteria</taxon>
        <taxon>Pseudomonadati</taxon>
        <taxon>Bacteroidota</taxon>
        <taxon>Bacteroidia</taxon>
        <taxon>Bacteroidales</taxon>
        <taxon>Bacteroidaceae</taxon>
        <taxon>Bacteroides</taxon>
    </lineage>
</organism>
<dbReference type="EMBL" id="QSQU01000004">
    <property type="protein sequence ID" value="RGK66538.1"/>
    <property type="molecule type" value="Genomic_DNA"/>
</dbReference>
<evidence type="ECO:0000313" key="5">
    <source>
        <dbReference type="EMBL" id="RHL33327.1"/>
    </source>
</evidence>
<dbReference type="Gene3D" id="3.40.50.1110">
    <property type="entry name" value="SGNH hydrolase"/>
    <property type="match status" value="1"/>
</dbReference>
<dbReference type="InterPro" id="IPR036514">
    <property type="entry name" value="SGNH_hydro_sf"/>
</dbReference>
<dbReference type="AlphaFoldDB" id="A0A3E4NNB4"/>